<dbReference type="InterPro" id="IPR002575">
    <property type="entry name" value="Aminoglycoside_PTrfase"/>
</dbReference>
<evidence type="ECO:0000256" key="1">
    <source>
        <dbReference type="ARBA" id="ARBA00010165"/>
    </source>
</evidence>
<evidence type="ECO:0000313" key="7">
    <source>
        <dbReference type="EMBL" id="KAF1971735.1"/>
    </source>
</evidence>
<dbReference type="Proteomes" id="UP000800036">
    <property type="component" value="Unassembled WGS sequence"/>
</dbReference>
<keyword evidence="3" id="KW-0547">Nucleotide-binding</keyword>
<dbReference type="Pfam" id="PF01636">
    <property type="entry name" value="APH"/>
    <property type="match status" value="1"/>
</dbReference>
<dbReference type="EMBL" id="ML976691">
    <property type="protein sequence ID" value="KAF1971735.1"/>
    <property type="molecule type" value="Genomic_DNA"/>
</dbReference>
<organism evidence="7 8">
    <name type="scientific">Bimuria novae-zelandiae CBS 107.79</name>
    <dbReference type="NCBI Taxonomy" id="1447943"/>
    <lineage>
        <taxon>Eukaryota</taxon>
        <taxon>Fungi</taxon>
        <taxon>Dikarya</taxon>
        <taxon>Ascomycota</taxon>
        <taxon>Pezizomycotina</taxon>
        <taxon>Dothideomycetes</taxon>
        <taxon>Pleosporomycetidae</taxon>
        <taxon>Pleosporales</taxon>
        <taxon>Massarineae</taxon>
        <taxon>Didymosphaeriaceae</taxon>
        <taxon>Bimuria</taxon>
    </lineage>
</organism>
<name>A0A6A5V3P6_9PLEO</name>
<dbReference type="AlphaFoldDB" id="A0A6A5V3P6"/>
<evidence type="ECO:0000256" key="5">
    <source>
        <dbReference type="ARBA" id="ARBA00022840"/>
    </source>
</evidence>
<sequence>MTDEYDPTTGNGLSAYLTSQKINHSSVQLLTGGTANYVYRVTLPSGSTTIYKHAAPYLHSNTAFSFDPARMDYENRILEILPPLFHAQLPDSNVHAVSVHSYDRARKLLCLSDGGPRHLKDAYTDPTLNIPKIGAELGKWLAALHTSTPATPLSLTPTDTSLKANNPIGVSIYRYAYQNLHLAFAQYLPDDVALAHEVNEVYGSRLTHENECLCHGDFWPGNVLLKNPSTSSSSTPTSVDLTVVDWEMSRRGTSATDAAQFCAEAFLLDRFRGARGLLPAFLNAYLAVRGGKALGREWFARIAVHWGVHVGFWPTRVEWTDGEGTRELVEMGAQVLRAVIEGKWGVLFAGELFRGVDTRFMDFEG</sequence>
<protein>
    <submittedName>
        <fullName evidence="7">Kinase-like protein</fullName>
    </submittedName>
</protein>
<dbReference type="SUPFAM" id="SSF56112">
    <property type="entry name" value="Protein kinase-like (PK-like)"/>
    <property type="match status" value="1"/>
</dbReference>
<evidence type="ECO:0000259" key="6">
    <source>
        <dbReference type="Pfam" id="PF01636"/>
    </source>
</evidence>
<dbReference type="PANTHER" id="PTHR34273:SF2">
    <property type="entry name" value="METHYLTHIORIBOSE KINASE"/>
    <property type="match status" value="1"/>
</dbReference>
<dbReference type="GO" id="GO:0016301">
    <property type="term" value="F:kinase activity"/>
    <property type="evidence" value="ECO:0007669"/>
    <property type="project" value="UniProtKB-KW"/>
</dbReference>
<comment type="similarity">
    <text evidence="1">Belongs to the methylthioribose kinase family.</text>
</comment>
<keyword evidence="5" id="KW-0067">ATP-binding</keyword>
<dbReference type="GO" id="GO:0005524">
    <property type="term" value="F:ATP binding"/>
    <property type="evidence" value="ECO:0007669"/>
    <property type="project" value="UniProtKB-KW"/>
</dbReference>
<dbReference type="Gene3D" id="3.90.1200.10">
    <property type="match status" value="1"/>
</dbReference>
<proteinExistence type="inferred from homology"/>
<feature type="domain" description="Aminoglycoside phosphotransferase" evidence="6">
    <location>
        <begin position="27"/>
        <end position="286"/>
    </location>
</feature>
<dbReference type="PANTHER" id="PTHR34273">
    <property type="entry name" value="METHYLTHIORIBOSE KINASE"/>
    <property type="match status" value="1"/>
</dbReference>
<evidence type="ECO:0000256" key="4">
    <source>
        <dbReference type="ARBA" id="ARBA00022777"/>
    </source>
</evidence>
<evidence type="ECO:0000313" key="8">
    <source>
        <dbReference type="Proteomes" id="UP000800036"/>
    </source>
</evidence>
<gene>
    <name evidence="7" type="ORF">BU23DRAFT_555586</name>
</gene>
<keyword evidence="8" id="KW-1185">Reference proteome</keyword>
<dbReference type="OrthoDB" id="25129at2759"/>
<keyword evidence="2" id="KW-0808">Transferase</keyword>
<evidence type="ECO:0000256" key="2">
    <source>
        <dbReference type="ARBA" id="ARBA00022679"/>
    </source>
</evidence>
<evidence type="ECO:0000256" key="3">
    <source>
        <dbReference type="ARBA" id="ARBA00022741"/>
    </source>
</evidence>
<accession>A0A6A5V3P6</accession>
<keyword evidence="4 7" id="KW-0418">Kinase</keyword>
<dbReference type="Gene3D" id="3.30.200.20">
    <property type="entry name" value="Phosphorylase Kinase, domain 1"/>
    <property type="match status" value="1"/>
</dbReference>
<reference evidence="7" key="1">
    <citation type="journal article" date="2020" name="Stud. Mycol.">
        <title>101 Dothideomycetes genomes: a test case for predicting lifestyles and emergence of pathogens.</title>
        <authorList>
            <person name="Haridas S."/>
            <person name="Albert R."/>
            <person name="Binder M."/>
            <person name="Bloem J."/>
            <person name="Labutti K."/>
            <person name="Salamov A."/>
            <person name="Andreopoulos B."/>
            <person name="Baker S."/>
            <person name="Barry K."/>
            <person name="Bills G."/>
            <person name="Bluhm B."/>
            <person name="Cannon C."/>
            <person name="Castanera R."/>
            <person name="Culley D."/>
            <person name="Daum C."/>
            <person name="Ezra D."/>
            <person name="Gonzalez J."/>
            <person name="Henrissat B."/>
            <person name="Kuo A."/>
            <person name="Liang C."/>
            <person name="Lipzen A."/>
            <person name="Lutzoni F."/>
            <person name="Magnuson J."/>
            <person name="Mondo S."/>
            <person name="Nolan M."/>
            <person name="Ohm R."/>
            <person name="Pangilinan J."/>
            <person name="Park H.-J."/>
            <person name="Ramirez L."/>
            <person name="Alfaro M."/>
            <person name="Sun H."/>
            <person name="Tritt A."/>
            <person name="Yoshinaga Y."/>
            <person name="Zwiers L.-H."/>
            <person name="Turgeon B."/>
            <person name="Goodwin S."/>
            <person name="Spatafora J."/>
            <person name="Crous P."/>
            <person name="Grigoriev I."/>
        </authorList>
    </citation>
    <scope>NUCLEOTIDE SEQUENCE</scope>
    <source>
        <strain evidence="7">CBS 107.79</strain>
    </source>
</reference>
<dbReference type="InterPro" id="IPR011009">
    <property type="entry name" value="Kinase-like_dom_sf"/>
</dbReference>